<feature type="transmembrane region" description="Helical" evidence="6">
    <location>
        <begin position="101"/>
        <end position="120"/>
    </location>
</feature>
<sequence length="345" mass="37688">MEDLAIMGGLVGVQFVYAGNSVLMSFFMSMGIDPLTLVIFSTFSTFLIVSPIAVYFERSKWPNKLTLKLISQLLLISFGGVTLFQSLFLKGIQLTSPSLATAMPNLAPGLIFVIAWIFRLEKVELSCIYSKIKILGTLLCVVGAFTMTIMHSASKVDSTILPLFDEQDQILDRQKILGCLYLFTAVVVLSSIVVLQAATLGDFPAPMSLCAITSLIGVMFTIGVQIVEYKTVEIVWPWFVSVKEMAAYCVIGGSVSGACVSFNGWAMKKRGPVLVSMFSPIGTVSSLILSLFTLGESINVGSLAGMFLMFTGLYFVLWAKRKESYGTRNGPESEFDIDKPLLTRI</sequence>
<protein>
    <recommendedName>
        <fullName evidence="6">WAT1-related protein</fullName>
    </recommendedName>
</protein>
<dbReference type="OrthoDB" id="642067at2759"/>
<dbReference type="InterPro" id="IPR000620">
    <property type="entry name" value="EamA_dom"/>
</dbReference>
<evidence type="ECO:0000256" key="5">
    <source>
        <dbReference type="ARBA" id="ARBA00023136"/>
    </source>
</evidence>
<dbReference type="AlphaFoldDB" id="A0A6J1DJ66"/>
<dbReference type="PANTHER" id="PTHR31218">
    <property type="entry name" value="WAT1-RELATED PROTEIN"/>
    <property type="match status" value="1"/>
</dbReference>
<comment type="subcellular location">
    <subcellularLocation>
        <location evidence="1 6">Membrane</location>
        <topology evidence="1 6">Multi-pass membrane protein</topology>
    </subcellularLocation>
</comment>
<dbReference type="Pfam" id="PF00892">
    <property type="entry name" value="EamA"/>
    <property type="match status" value="2"/>
</dbReference>
<proteinExistence type="inferred from homology"/>
<feature type="transmembrane region" description="Helical" evidence="6">
    <location>
        <begin position="34"/>
        <end position="57"/>
    </location>
</feature>
<feature type="transmembrane region" description="Helical" evidence="6">
    <location>
        <begin position="132"/>
        <end position="154"/>
    </location>
</feature>
<feature type="domain" description="EamA" evidence="7">
    <location>
        <begin position="177"/>
        <end position="317"/>
    </location>
</feature>
<feature type="domain" description="EamA" evidence="7">
    <location>
        <begin position="11"/>
        <end position="147"/>
    </location>
</feature>
<dbReference type="RefSeq" id="XP_022154043.1">
    <property type="nucleotide sequence ID" value="XM_022298351.1"/>
</dbReference>
<feature type="transmembrane region" description="Helical" evidence="6">
    <location>
        <begin position="69"/>
        <end position="89"/>
    </location>
</feature>
<dbReference type="GO" id="GO:0022857">
    <property type="term" value="F:transmembrane transporter activity"/>
    <property type="evidence" value="ECO:0007669"/>
    <property type="project" value="InterPro"/>
</dbReference>
<dbReference type="SUPFAM" id="SSF103481">
    <property type="entry name" value="Multidrug resistance efflux transporter EmrE"/>
    <property type="match status" value="2"/>
</dbReference>
<dbReference type="InterPro" id="IPR030184">
    <property type="entry name" value="WAT1-related"/>
</dbReference>
<evidence type="ECO:0000256" key="1">
    <source>
        <dbReference type="ARBA" id="ARBA00004141"/>
    </source>
</evidence>
<feature type="transmembrane region" description="Helical" evidence="6">
    <location>
        <begin position="245"/>
        <end position="266"/>
    </location>
</feature>
<evidence type="ECO:0000256" key="2">
    <source>
        <dbReference type="ARBA" id="ARBA00007635"/>
    </source>
</evidence>
<evidence type="ECO:0000313" key="9">
    <source>
        <dbReference type="RefSeq" id="XP_022154043.1"/>
    </source>
</evidence>
<dbReference type="Proteomes" id="UP000504603">
    <property type="component" value="Unplaced"/>
</dbReference>
<dbReference type="InterPro" id="IPR037185">
    <property type="entry name" value="EmrE-like"/>
</dbReference>
<reference evidence="9" key="1">
    <citation type="submission" date="2025-08" db="UniProtKB">
        <authorList>
            <consortium name="RefSeq"/>
        </authorList>
    </citation>
    <scope>IDENTIFICATION</scope>
    <source>
        <strain evidence="9">OHB3-1</strain>
    </source>
</reference>
<keyword evidence="5 6" id="KW-0472">Membrane</keyword>
<gene>
    <name evidence="9" type="primary">LOC111021397</name>
</gene>
<dbReference type="GeneID" id="111021397"/>
<keyword evidence="3 6" id="KW-0812">Transmembrane</keyword>
<feature type="transmembrane region" description="Helical" evidence="6">
    <location>
        <begin position="273"/>
        <end position="294"/>
    </location>
</feature>
<feature type="transmembrane region" description="Helical" evidence="6">
    <location>
        <begin position="300"/>
        <end position="319"/>
    </location>
</feature>
<organism evidence="8 9">
    <name type="scientific">Momordica charantia</name>
    <name type="common">Bitter gourd</name>
    <name type="synonym">Balsam pear</name>
    <dbReference type="NCBI Taxonomy" id="3673"/>
    <lineage>
        <taxon>Eukaryota</taxon>
        <taxon>Viridiplantae</taxon>
        <taxon>Streptophyta</taxon>
        <taxon>Embryophyta</taxon>
        <taxon>Tracheophyta</taxon>
        <taxon>Spermatophyta</taxon>
        <taxon>Magnoliopsida</taxon>
        <taxon>eudicotyledons</taxon>
        <taxon>Gunneridae</taxon>
        <taxon>Pentapetalae</taxon>
        <taxon>rosids</taxon>
        <taxon>fabids</taxon>
        <taxon>Cucurbitales</taxon>
        <taxon>Cucurbitaceae</taxon>
        <taxon>Momordiceae</taxon>
        <taxon>Momordica</taxon>
    </lineage>
</organism>
<feature type="transmembrane region" description="Helical" evidence="6">
    <location>
        <begin position="174"/>
        <end position="195"/>
    </location>
</feature>
<feature type="transmembrane region" description="Helical" evidence="6">
    <location>
        <begin position="207"/>
        <end position="225"/>
    </location>
</feature>
<keyword evidence="4 6" id="KW-1133">Transmembrane helix</keyword>
<keyword evidence="8" id="KW-1185">Reference proteome</keyword>
<dbReference type="GO" id="GO:0016020">
    <property type="term" value="C:membrane"/>
    <property type="evidence" value="ECO:0007669"/>
    <property type="project" value="UniProtKB-SubCell"/>
</dbReference>
<comment type="similarity">
    <text evidence="2 6">Belongs to the drug/metabolite transporter (DMT) superfamily. Plant drug/metabolite exporter (P-DME) (TC 2.A.7.4) family.</text>
</comment>
<name>A0A6J1DJ66_MOMCH</name>
<evidence type="ECO:0000256" key="4">
    <source>
        <dbReference type="ARBA" id="ARBA00022989"/>
    </source>
</evidence>
<dbReference type="KEGG" id="mcha:111021397"/>
<evidence type="ECO:0000256" key="3">
    <source>
        <dbReference type="ARBA" id="ARBA00022692"/>
    </source>
</evidence>
<evidence type="ECO:0000313" key="8">
    <source>
        <dbReference type="Proteomes" id="UP000504603"/>
    </source>
</evidence>
<evidence type="ECO:0000259" key="7">
    <source>
        <dbReference type="Pfam" id="PF00892"/>
    </source>
</evidence>
<accession>A0A6J1DJ66</accession>
<evidence type="ECO:0000256" key="6">
    <source>
        <dbReference type="RuleBase" id="RU363077"/>
    </source>
</evidence>